<dbReference type="PANTHER" id="PTHR22847:SF637">
    <property type="entry name" value="WD REPEAT DOMAIN 5B"/>
    <property type="match status" value="1"/>
</dbReference>
<evidence type="ECO:0000256" key="1">
    <source>
        <dbReference type="ARBA" id="ARBA00022574"/>
    </source>
</evidence>
<dbReference type="PROSITE" id="PS50082">
    <property type="entry name" value="WD_REPEATS_2"/>
    <property type="match status" value="2"/>
</dbReference>
<dbReference type="GO" id="GO:1990234">
    <property type="term" value="C:transferase complex"/>
    <property type="evidence" value="ECO:0007669"/>
    <property type="project" value="UniProtKB-ARBA"/>
</dbReference>
<dbReference type="AlphaFoldDB" id="A0A437ALC5"/>
<evidence type="ECO:0000313" key="5">
    <source>
        <dbReference type="Proteomes" id="UP000282876"/>
    </source>
</evidence>
<gene>
    <name evidence="4" type="ORF">TUBRATIS_15340</name>
</gene>
<proteinExistence type="predicted"/>
<dbReference type="SUPFAM" id="SSF50978">
    <property type="entry name" value="WD40 repeat-like"/>
    <property type="match status" value="1"/>
</dbReference>
<feature type="repeat" description="WD" evidence="3">
    <location>
        <begin position="69"/>
        <end position="98"/>
    </location>
</feature>
<evidence type="ECO:0000256" key="2">
    <source>
        <dbReference type="ARBA" id="ARBA00022737"/>
    </source>
</evidence>
<keyword evidence="5" id="KW-1185">Reference proteome</keyword>
<feature type="repeat" description="WD" evidence="3">
    <location>
        <begin position="201"/>
        <end position="242"/>
    </location>
</feature>
<reference evidence="4 5" key="1">
    <citation type="submission" date="2018-10" db="EMBL/GenBank/DDBJ databases">
        <title>Draft genome sequence of the microsporidian Tubulinosema ratisbonensis.</title>
        <authorList>
            <person name="Polonais V."/>
            <person name="Peyretaillade E."/>
            <person name="Niehus S."/>
            <person name="Wawrzyniak I."/>
            <person name="Franchet A."/>
            <person name="Gaspin C."/>
            <person name="Reichstadt M."/>
            <person name="Belser C."/>
            <person name="Labadie K."/>
            <person name="Delbac F."/>
            <person name="Ferrandon D."/>
        </authorList>
    </citation>
    <scope>NUCLEOTIDE SEQUENCE [LARGE SCALE GENOMIC DNA]</scope>
    <source>
        <strain evidence="4 5">Franzen</strain>
    </source>
</reference>
<protein>
    <submittedName>
        <fullName evidence="4">Chromatin assembly factor 1 P60 subunit</fullName>
    </submittedName>
</protein>
<dbReference type="Proteomes" id="UP000282876">
    <property type="component" value="Unassembled WGS sequence"/>
</dbReference>
<dbReference type="PANTHER" id="PTHR22847">
    <property type="entry name" value="WD40 REPEAT PROTEIN"/>
    <property type="match status" value="1"/>
</dbReference>
<sequence length="377" mass="43134">MFTSLTTHNLHFHEDASIYCCASKNNMLATGGGDSVIRIWQLDYINPKKEFNYYTALNSPLKIHYLHSLIGHSKTINSLEFSDEFLVSCSDSGEVFLWPICEFKEGKCYKIKGNENDEAISVLINDQLIYVGMKSGKLLIYEFSFKNIPKESQENSFINTLLDDTFLPDMSLLREKDEKKRAKITLLPQQDSFSVKLIKSLKLHSDSISGMCINQNHKILFTQSKDKSVKVFDLLSNKLINTIQINKLKLQPNLLNQHFKEELKLDFSDRSFFKRCICIDDKLYLTNVTLCKKNVLISLGYPYKNICEVVGNFNWPVQKVFKIKNCLVVCTNKSIFLVDEKSEMFGSVGYGSMTDGCLVNDGVIFTNTDGFVYSMMI</sequence>
<dbReference type="Gene3D" id="2.130.10.10">
    <property type="entry name" value="YVTN repeat-like/Quinoprotein amine dehydrogenase"/>
    <property type="match status" value="2"/>
</dbReference>
<evidence type="ECO:0000313" key="4">
    <source>
        <dbReference type="EMBL" id="RVD91981.1"/>
    </source>
</evidence>
<dbReference type="STRING" id="291195.A0A437ALC5"/>
<dbReference type="Pfam" id="PF00400">
    <property type="entry name" value="WD40"/>
    <property type="match status" value="3"/>
</dbReference>
<name>A0A437ALC5_9MICR</name>
<dbReference type="SMART" id="SM00320">
    <property type="entry name" value="WD40"/>
    <property type="match status" value="3"/>
</dbReference>
<evidence type="ECO:0000256" key="3">
    <source>
        <dbReference type="PROSITE-ProRule" id="PRU00221"/>
    </source>
</evidence>
<dbReference type="VEuPathDB" id="MicrosporidiaDB:TUBRATIS_15340"/>
<dbReference type="InterPro" id="IPR036322">
    <property type="entry name" value="WD40_repeat_dom_sf"/>
</dbReference>
<comment type="caution">
    <text evidence="4">The sequence shown here is derived from an EMBL/GenBank/DDBJ whole genome shotgun (WGS) entry which is preliminary data.</text>
</comment>
<dbReference type="InterPro" id="IPR001680">
    <property type="entry name" value="WD40_rpt"/>
</dbReference>
<organism evidence="4 5">
    <name type="scientific">Tubulinosema ratisbonensis</name>
    <dbReference type="NCBI Taxonomy" id="291195"/>
    <lineage>
        <taxon>Eukaryota</taxon>
        <taxon>Fungi</taxon>
        <taxon>Fungi incertae sedis</taxon>
        <taxon>Microsporidia</taxon>
        <taxon>Tubulinosematoidea</taxon>
        <taxon>Tubulinosematidae</taxon>
        <taxon>Tubulinosema</taxon>
    </lineage>
</organism>
<dbReference type="InterPro" id="IPR015943">
    <property type="entry name" value="WD40/YVTN_repeat-like_dom_sf"/>
</dbReference>
<keyword evidence="2" id="KW-0677">Repeat</keyword>
<accession>A0A437ALC5</accession>
<keyword evidence="1 3" id="KW-0853">WD repeat</keyword>
<dbReference type="OrthoDB" id="71227at2759"/>
<dbReference type="EMBL" id="RCSS01000347">
    <property type="protein sequence ID" value="RVD91981.1"/>
    <property type="molecule type" value="Genomic_DNA"/>
</dbReference>